<feature type="transmembrane region" description="Helical" evidence="6">
    <location>
        <begin position="183"/>
        <end position="200"/>
    </location>
</feature>
<protein>
    <submittedName>
        <fullName evidence="7">Sugar transporter</fullName>
    </submittedName>
</protein>
<keyword evidence="4 6" id="KW-1133">Transmembrane helix</keyword>
<evidence type="ECO:0000313" key="7">
    <source>
        <dbReference type="EMBL" id="GAA4898912.1"/>
    </source>
</evidence>
<keyword evidence="3 6" id="KW-0812">Transmembrane</keyword>
<evidence type="ECO:0000256" key="3">
    <source>
        <dbReference type="ARBA" id="ARBA00022692"/>
    </source>
</evidence>
<organism evidence="7 8">
    <name type="scientific">Flaviramulus aquimarinus</name>
    <dbReference type="NCBI Taxonomy" id="1170456"/>
    <lineage>
        <taxon>Bacteria</taxon>
        <taxon>Pseudomonadati</taxon>
        <taxon>Bacteroidota</taxon>
        <taxon>Flavobacteriia</taxon>
        <taxon>Flavobacteriales</taxon>
        <taxon>Flavobacteriaceae</taxon>
        <taxon>Flaviramulus</taxon>
    </lineage>
</organism>
<feature type="transmembrane region" description="Helical" evidence="6">
    <location>
        <begin position="120"/>
        <end position="140"/>
    </location>
</feature>
<dbReference type="RefSeq" id="WP_345274501.1">
    <property type="nucleotide sequence ID" value="NZ_BAABJH010000006.1"/>
</dbReference>
<evidence type="ECO:0000256" key="2">
    <source>
        <dbReference type="ARBA" id="ARBA00022475"/>
    </source>
</evidence>
<evidence type="ECO:0000313" key="8">
    <source>
        <dbReference type="Proteomes" id="UP001500433"/>
    </source>
</evidence>
<feature type="transmembrane region" description="Helical" evidence="6">
    <location>
        <begin position="52"/>
        <end position="74"/>
    </location>
</feature>
<feature type="transmembrane region" description="Helical" evidence="6">
    <location>
        <begin position="377"/>
        <end position="395"/>
    </location>
</feature>
<feature type="transmembrane region" description="Helical" evidence="6">
    <location>
        <begin position="467"/>
        <end position="492"/>
    </location>
</feature>
<comment type="subcellular location">
    <subcellularLocation>
        <location evidence="1">Cell membrane</location>
        <topology evidence="1">Multi-pass membrane protein</topology>
    </subcellularLocation>
</comment>
<comment type="caution">
    <text evidence="7">The sequence shown here is derived from an EMBL/GenBank/DDBJ whole genome shotgun (WGS) entry which is preliminary data.</text>
</comment>
<reference evidence="8" key="1">
    <citation type="journal article" date="2019" name="Int. J. Syst. Evol. Microbiol.">
        <title>The Global Catalogue of Microorganisms (GCM) 10K type strain sequencing project: providing services to taxonomists for standard genome sequencing and annotation.</title>
        <authorList>
            <consortium name="The Broad Institute Genomics Platform"/>
            <consortium name="The Broad Institute Genome Sequencing Center for Infectious Disease"/>
            <person name="Wu L."/>
            <person name="Ma J."/>
        </authorList>
    </citation>
    <scope>NUCLEOTIDE SEQUENCE [LARGE SCALE GENOMIC DNA]</scope>
    <source>
        <strain evidence="8">JCM 18274</strain>
    </source>
</reference>
<sequence>MSRLNLTLKNGWIALVFQLVYIVVQFFARDIFLDNLGDEFVGIEGTLKSMLMFLNLSELGIGTAVGFSLYKPIFENNRAKINEIIGYLGYLYKKIGLFVLIAGITLILFFPLFFKETDTHLGLIVYLFFSLVVGNLLNYFFTYHMFLLEADQKSYVNIKIYQTIHIGKLIVQCFVLLYFNSIIIWISLELIAPFVGVFILRRKIKQIYPWLLFNFTTTKEVKERNRPLLKKIKQISFHKLGSFVTTGTDNIVIFALINPAAVAFVGNYQMVMGNINILVNKLFHGTNASVGNLVAENDIKNMLKIFWEMMALRFFFAGTTLLLMYIGLDDFIIIWLGEKYLLSHKILIALVIIFFIFQTRQPVDSFKQAYGLYDDIWSPVVQSIINLIFSIIFVLKYGILGVFIGTIISQFVVVMLWRPYYLFAKGFKVSTMLYWKGFIQHFIYLTFTGGVFYFIFHLFDTEMSKSIIMLIIKLTKLGIVFLLIYFIVLRLFSKGFKDLINRFYPLIKNRF</sequence>
<dbReference type="PANTHER" id="PTHR30250:SF26">
    <property type="entry name" value="PSMA PROTEIN"/>
    <property type="match status" value="1"/>
</dbReference>
<keyword evidence="7" id="KW-0762">Sugar transport</keyword>
<accession>A0ABP9FCF2</accession>
<feature type="transmembrane region" description="Helical" evidence="6">
    <location>
        <begin position="340"/>
        <end position="357"/>
    </location>
</feature>
<dbReference type="EMBL" id="BAABJH010000006">
    <property type="protein sequence ID" value="GAA4898912.1"/>
    <property type="molecule type" value="Genomic_DNA"/>
</dbReference>
<keyword evidence="8" id="KW-1185">Reference proteome</keyword>
<feature type="transmembrane region" description="Helical" evidence="6">
    <location>
        <begin position="310"/>
        <end position="328"/>
    </location>
</feature>
<keyword evidence="2" id="KW-1003">Cell membrane</keyword>
<feature type="transmembrane region" description="Helical" evidence="6">
    <location>
        <begin position="160"/>
        <end position="177"/>
    </location>
</feature>
<dbReference type="Proteomes" id="UP001500433">
    <property type="component" value="Unassembled WGS sequence"/>
</dbReference>
<evidence type="ECO:0000256" key="4">
    <source>
        <dbReference type="ARBA" id="ARBA00022989"/>
    </source>
</evidence>
<feature type="transmembrane region" description="Helical" evidence="6">
    <location>
        <begin position="95"/>
        <end position="114"/>
    </location>
</feature>
<evidence type="ECO:0000256" key="6">
    <source>
        <dbReference type="SAM" id="Phobius"/>
    </source>
</evidence>
<feature type="transmembrane region" description="Helical" evidence="6">
    <location>
        <begin position="433"/>
        <end position="455"/>
    </location>
</feature>
<dbReference type="PANTHER" id="PTHR30250">
    <property type="entry name" value="PST FAMILY PREDICTED COLANIC ACID TRANSPORTER"/>
    <property type="match status" value="1"/>
</dbReference>
<evidence type="ECO:0000256" key="5">
    <source>
        <dbReference type="ARBA" id="ARBA00023136"/>
    </source>
</evidence>
<name>A0ABP9FCF2_9FLAO</name>
<keyword evidence="7" id="KW-0813">Transport</keyword>
<feature type="transmembrane region" description="Helical" evidence="6">
    <location>
        <begin position="12"/>
        <end position="32"/>
    </location>
</feature>
<gene>
    <name evidence="7" type="ORF">GCM10023311_25100</name>
</gene>
<dbReference type="InterPro" id="IPR050833">
    <property type="entry name" value="Poly_Biosynth_Transport"/>
</dbReference>
<evidence type="ECO:0000256" key="1">
    <source>
        <dbReference type="ARBA" id="ARBA00004651"/>
    </source>
</evidence>
<keyword evidence="5 6" id="KW-0472">Membrane</keyword>
<feature type="transmembrane region" description="Helical" evidence="6">
    <location>
        <begin position="401"/>
        <end position="421"/>
    </location>
</feature>
<proteinExistence type="predicted"/>